<evidence type="ECO:0000256" key="5">
    <source>
        <dbReference type="ARBA" id="ARBA00023242"/>
    </source>
</evidence>
<dbReference type="Pfam" id="PF05705">
    <property type="entry name" value="DUF829"/>
    <property type="match status" value="1"/>
</dbReference>
<proteinExistence type="inferred from homology"/>
<name>A0ABR1W2J5_9PEZI</name>
<evidence type="ECO:0000256" key="3">
    <source>
        <dbReference type="ARBA" id="ARBA00022989"/>
    </source>
</evidence>
<evidence type="ECO:0008006" key="9">
    <source>
        <dbReference type="Google" id="ProtNLM"/>
    </source>
</evidence>
<reference evidence="7 8" key="1">
    <citation type="submission" date="2023-01" db="EMBL/GenBank/DDBJ databases">
        <title>Analysis of 21 Apiospora genomes using comparative genomics revels a genus with tremendous synthesis potential of carbohydrate active enzymes and secondary metabolites.</title>
        <authorList>
            <person name="Sorensen T."/>
        </authorList>
    </citation>
    <scope>NUCLEOTIDE SEQUENCE [LARGE SCALE GENOMIC DNA]</scope>
    <source>
        <strain evidence="7 8">CBS 83171</strain>
    </source>
</reference>
<gene>
    <name evidence="7" type="ORF">PG996_003848</name>
</gene>
<comment type="similarity">
    <text evidence="1">Belongs to the TMEM53 family.</text>
</comment>
<dbReference type="Proteomes" id="UP001446871">
    <property type="component" value="Unassembled WGS sequence"/>
</dbReference>
<keyword evidence="3" id="KW-1133">Transmembrane helix</keyword>
<keyword evidence="5" id="KW-0539">Nucleus</keyword>
<keyword evidence="8" id="KW-1185">Reference proteome</keyword>
<organism evidence="7 8">
    <name type="scientific">Apiospora saccharicola</name>
    <dbReference type="NCBI Taxonomy" id="335842"/>
    <lineage>
        <taxon>Eukaryota</taxon>
        <taxon>Fungi</taxon>
        <taxon>Dikarya</taxon>
        <taxon>Ascomycota</taxon>
        <taxon>Pezizomycotina</taxon>
        <taxon>Sordariomycetes</taxon>
        <taxon>Xylariomycetidae</taxon>
        <taxon>Amphisphaeriales</taxon>
        <taxon>Apiosporaceae</taxon>
        <taxon>Apiospora</taxon>
    </lineage>
</organism>
<dbReference type="PANTHER" id="PTHR12265:SF30">
    <property type="entry name" value="TRANSMEMBRANE PROTEIN 53"/>
    <property type="match status" value="1"/>
</dbReference>
<dbReference type="PANTHER" id="PTHR12265">
    <property type="entry name" value="TRANSMEMBRANE PROTEIN 53"/>
    <property type="match status" value="1"/>
</dbReference>
<comment type="caution">
    <text evidence="7">The sequence shown here is derived from an EMBL/GenBank/DDBJ whole genome shotgun (WGS) entry which is preliminary data.</text>
</comment>
<protein>
    <recommendedName>
        <fullName evidence="9">Indole-diterpene biosynthesis protein PaxU</fullName>
    </recommendedName>
</protein>
<comment type="subcellular location">
    <subcellularLocation>
        <location evidence="6">Nucleus outer membrane</location>
        <topology evidence="6">Single-pass membrane protein</topology>
    </subcellularLocation>
</comment>
<dbReference type="Gene3D" id="3.40.50.1820">
    <property type="entry name" value="alpha/beta hydrolase"/>
    <property type="match status" value="1"/>
</dbReference>
<dbReference type="EMBL" id="JAQQWM010000002">
    <property type="protein sequence ID" value="KAK8077678.1"/>
    <property type="molecule type" value="Genomic_DNA"/>
</dbReference>
<keyword evidence="2" id="KW-0812">Transmembrane</keyword>
<evidence type="ECO:0000256" key="1">
    <source>
        <dbReference type="ARBA" id="ARBA00007387"/>
    </source>
</evidence>
<evidence type="ECO:0000256" key="4">
    <source>
        <dbReference type="ARBA" id="ARBA00023136"/>
    </source>
</evidence>
<evidence type="ECO:0000256" key="2">
    <source>
        <dbReference type="ARBA" id="ARBA00022692"/>
    </source>
</evidence>
<evidence type="ECO:0000313" key="7">
    <source>
        <dbReference type="EMBL" id="KAK8077678.1"/>
    </source>
</evidence>
<evidence type="ECO:0000313" key="8">
    <source>
        <dbReference type="Proteomes" id="UP001446871"/>
    </source>
</evidence>
<accession>A0ABR1W2J5</accession>
<dbReference type="InterPro" id="IPR008547">
    <property type="entry name" value="DUF829_TMEM53"/>
</dbReference>
<dbReference type="SUPFAM" id="SSF53474">
    <property type="entry name" value="alpha/beta-Hydrolases"/>
    <property type="match status" value="1"/>
</dbReference>
<dbReference type="InterPro" id="IPR029058">
    <property type="entry name" value="AB_hydrolase_fold"/>
</dbReference>
<sequence>MASSQTVSTMTDPLVSMTEIGQYVSYYEPAAAPEGQQTPTSAILGYSRYPKLVVIASWMDAQNTHIAKYVTKYQTLYPSSRILLVKFVYWQMFWESRGIEAVQPAVEYLRSQINANYLAASPERPEILLHVFSNGGMASTKHLLSSYREKTGQAFPVHCVIYDSCPGLWTYSGGYNAIMASIPKGIYQWLFSPFLRILSFWFMIVVKVLRRPYNLLTNANFHNNRAEVRQSYRAYIYGEKDKMVEWRHVEHHAQQAQAKGYVVRMERFADSPHVAHLRTDEERYLRIVRETWEDGARSRIGGYGSIIQSALEEGGREEIALGSII</sequence>
<evidence type="ECO:0000256" key="6">
    <source>
        <dbReference type="ARBA" id="ARBA00034303"/>
    </source>
</evidence>
<keyword evidence="4" id="KW-0472">Membrane</keyword>